<evidence type="ECO:0000256" key="3">
    <source>
        <dbReference type="ARBA" id="ARBA00022598"/>
    </source>
</evidence>
<dbReference type="PRINTS" id="PR01038">
    <property type="entry name" value="TRNASYNTHARG"/>
</dbReference>
<dbReference type="GO" id="GO:0016740">
    <property type="term" value="F:transferase activity"/>
    <property type="evidence" value="ECO:0007669"/>
    <property type="project" value="UniProtKB-KW"/>
</dbReference>
<dbReference type="InterPro" id="IPR035684">
    <property type="entry name" value="ArgRS_core"/>
</dbReference>
<dbReference type="GO" id="GO:0006420">
    <property type="term" value="P:arginyl-tRNA aminoacylation"/>
    <property type="evidence" value="ECO:0007669"/>
    <property type="project" value="InterPro"/>
</dbReference>
<evidence type="ECO:0000256" key="5">
    <source>
        <dbReference type="ARBA" id="ARBA00022840"/>
    </source>
</evidence>
<evidence type="ECO:0000259" key="11">
    <source>
        <dbReference type="SMART" id="SM00836"/>
    </source>
</evidence>
<dbReference type="InterPro" id="IPR014729">
    <property type="entry name" value="Rossmann-like_a/b/a_fold"/>
</dbReference>
<dbReference type="InterPro" id="IPR009080">
    <property type="entry name" value="tRNAsynth_Ia_anticodon-bd"/>
</dbReference>
<evidence type="ECO:0000256" key="1">
    <source>
        <dbReference type="ARBA" id="ARBA00005594"/>
    </source>
</evidence>
<dbReference type="PANTHER" id="PTHR11956:SF11">
    <property type="entry name" value="ARGININE--TRNA LIGASE, MITOCHONDRIAL-RELATED"/>
    <property type="match status" value="1"/>
</dbReference>
<dbReference type="GO" id="GO:0005524">
    <property type="term" value="F:ATP binding"/>
    <property type="evidence" value="ECO:0007669"/>
    <property type="project" value="UniProtKB-KW"/>
</dbReference>
<dbReference type="InterPro" id="IPR036695">
    <property type="entry name" value="Arg-tRNA-synth_N_sf"/>
</dbReference>
<feature type="domain" description="DALR anticodon binding" evidence="11">
    <location>
        <begin position="451"/>
        <end position="552"/>
    </location>
</feature>
<accession>A0A6G1IS16</accession>
<evidence type="ECO:0000313" key="12">
    <source>
        <dbReference type="EMBL" id="KAF2680741.1"/>
    </source>
</evidence>
<dbReference type="EMBL" id="MU005594">
    <property type="protein sequence ID" value="KAF2680741.1"/>
    <property type="molecule type" value="Genomic_DNA"/>
</dbReference>
<keyword evidence="5 10" id="KW-0067">ATP-binding</keyword>
<dbReference type="GO" id="GO:0032543">
    <property type="term" value="P:mitochondrial translation"/>
    <property type="evidence" value="ECO:0007669"/>
    <property type="project" value="TreeGrafter"/>
</dbReference>
<dbReference type="AlphaFoldDB" id="A0A6G1IS16"/>
<evidence type="ECO:0000256" key="2">
    <source>
        <dbReference type="ARBA" id="ARBA00012837"/>
    </source>
</evidence>
<sequence>MQSLTTTLSSLSVCGPTTSNPVDVYRSHLTQLITDITGAPSANVYPAIQFTQSLDKGDLSLATPALRLKGRDLNELAQKLQMEASWRPAPLISRLLTLSAKFPNMPLVEPPVADRTFVQFFFKPALLTSYVLLLILELGADYGCDLSNGLRDPSDTSQGRKRVVVDFGSPNIAKPFHAGHLRSTIVGGFLANLYEQANWEVVRLNYPSDWGKQYGVHGAASPDSGSEEELQRDPINHLFHIYVKASACAREQQAAIKEKEARIAELQENGEPADAVTNEVERLRNESRMCDGEGEELALWKRFREQSIHRYKETFAVSTSTMTLLEKLGKAIVPKKDGTSICLTRDIGTVFEQTTFRNAYNINFGLVPGMSTRRGTVSFLDDILRDAADKMHEVMRPNGAKYAQVEDPNKTADILGISAVLVQDMSGKRINNYTFDMNRMTSFEGDTGPYLQYSHARLCSIIRKADVPLELLKQANLAVLTEQHATTFKTHEPVTVLTYLFKLTHALNSSYDRLNILKSKPDIKLARLTLYSCVCQVLSNGMKLLGLTPVER</sequence>
<dbReference type="OrthoDB" id="68056at2759"/>
<dbReference type="CDD" id="cd07956">
    <property type="entry name" value="Anticodon_Ia_Arg"/>
    <property type="match status" value="1"/>
</dbReference>
<evidence type="ECO:0000256" key="10">
    <source>
        <dbReference type="RuleBase" id="RU363038"/>
    </source>
</evidence>
<dbReference type="SUPFAM" id="SSF52374">
    <property type="entry name" value="Nucleotidylyl transferase"/>
    <property type="match status" value="1"/>
</dbReference>
<dbReference type="PANTHER" id="PTHR11956">
    <property type="entry name" value="ARGINYL-TRNA SYNTHETASE"/>
    <property type="match status" value="1"/>
</dbReference>
<proteinExistence type="inferred from homology"/>
<keyword evidence="7 10" id="KW-0030">Aminoacyl-tRNA synthetase</keyword>
<name>A0A6G1IS16_9PLEO</name>
<evidence type="ECO:0000256" key="9">
    <source>
        <dbReference type="ARBA" id="ARBA00049339"/>
    </source>
</evidence>
<dbReference type="GO" id="GO:0004814">
    <property type="term" value="F:arginine-tRNA ligase activity"/>
    <property type="evidence" value="ECO:0007669"/>
    <property type="project" value="UniProtKB-EC"/>
</dbReference>
<protein>
    <recommendedName>
        <fullName evidence="2">arginine--tRNA ligase</fullName>
        <ecNumber evidence="2">6.1.1.19</ecNumber>
    </recommendedName>
    <alternativeName>
        <fullName evidence="8">Arginyl-tRNA synthetase</fullName>
    </alternativeName>
</protein>
<dbReference type="Gene3D" id="3.40.50.620">
    <property type="entry name" value="HUPs"/>
    <property type="match status" value="2"/>
</dbReference>
<comment type="catalytic activity">
    <reaction evidence="9">
        <text>tRNA(Arg) + L-arginine + ATP = L-arginyl-tRNA(Arg) + AMP + diphosphate</text>
        <dbReference type="Rhea" id="RHEA:20301"/>
        <dbReference type="Rhea" id="RHEA-COMP:9658"/>
        <dbReference type="Rhea" id="RHEA-COMP:9673"/>
        <dbReference type="ChEBI" id="CHEBI:30616"/>
        <dbReference type="ChEBI" id="CHEBI:32682"/>
        <dbReference type="ChEBI" id="CHEBI:33019"/>
        <dbReference type="ChEBI" id="CHEBI:78442"/>
        <dbReference type="ChEBI" id="CHEBI:78513"/>
        <dbReference type="ChEBI" id="CHEBI:456215"/>
        <dbReference type="EC" id="6.1.1.19"/>
    </reaction>
</comment>
<evidence type="ECO:0000256" key="8">
    <source>
        <dbReference type="ARBA" id="ARBA00033033"/>
    </source>
</evidence>
<keyword evidence="12" id="KW-0808">Transferase</keyword>
<keyword evidence="3 10" id="KW-0436">Ligase</keyword>
<gene>
    <name evidence="12" type="ORF">K458DRAFT_479634</name>
</gene>
<evidence type="ECO:0000256" key="4">
    <source>
        <dbReference type="ARBA" id="ARBA00022741"/>
    </source>
</evidence>
<dbReference type="Pfam" id="PF00750">
    <property type="entry name" value="tRNA-synt_1d"/>
    <property type="match status" value="2"/>
</dbReference>
<evidence type="ECO:0000313" key="13">
    <source>
        <dbReference type="Proteomes" id="UP000799291"/>
    </source>
</evidence>
<dbReference type="InterPro" id="IPR008909">
    <property type="entry name" value="DALR_anticod-bd"/>
</dbReference>
<dbReference type="FunFam" id="1.10.730.10:FF:000006">
    <property type="entry name" value="Arginyl-tRNA synthetase 2, mitochondrial"/>
    <property type="match status" value="1"/>
</dbReference>
<dbReference type="InterPro" id="IPR001412">
    <property type="entry name" value="aa-tRNA-synth_I_CS"/>
</dbReference>
<dbReference type="Gene3D" id="1.10.730.10">
    <property type="entry name" value="Isoleucyl-tRNA Synthetase, Domain 1"/>
    <property type="match status" value="1"/>
</dbReference>
<dbReference type="EC" id="6.1.1.19" evidence="2"/>
<dbReference type="Pfam" id="PF05746">
    <property type="entry name" value="DALR_1"/>
    <property type="match status" value="1"/>
</dbReference>
<dbReference type="SUPFAM" id="SSF55190">
    <property type="entry name" value="Arginyl-tRNA synthetase (ArgRS), N-terminal 'additional' domain"/>
    <property type="match status" value="1"/>
</dbReference>
<dbReference type="PROSITE" id="PS00178">
    <property type="entry name" value="AA_TRNA_LIGASE_I"/>
    <property type="match status" value="1"/>
</dbReference>
<dbReference type="Gene3D" id="3.30.1360.70">
    <property type="entry name" value="Arginyl tRNA synthetase N-terminal domain"/>
    <property type="match status" value="1"/>
</dbReference>
<keyword evidence="13" id="KW-1185">Reference proteome</keyword>
<evidence type="ECO:0000256" key="7">
    <source>
        <dbReference type="ARBA" id="ARBA00023146"/>
    </source>
</evidence>
<keyword evidence="6 10" id="KW-0648">Protein biosynthesis</keyword>
<dbReference type="Proteomes" id="UP000799291">
    <property type="component" value="Unassembled WGS sequence"/>
</dbReference>
<evidence type="ECO:0000256" key="6">
    <source>
        <dbReference type="ARBA" id="ARBA00022917"/>
    </source>
</evidence>
<comment type="similarity">
    <text evidence="1 10">Belongs to the class-I aminoacyl-tRNA synthetase family.</text>
</comment>
<dbReference type="GO" id="GO:0005739">
    <property type="term" value="C:mitochondrion"/>
    <property type="evidence" value="ECO:0007669"/>
    <property type="project" value="TreeGrafter"/>
</dbReference>
<organism evidence="12 13">
    <name type="scientific">Lentithecium fluviatile CBS 122367</name>
    <dbReference type="NCBI Taxonomy" id="1168545"/>
    <lineage>
        <taxon>Eukaryota</taxon>
        <taxon>Fungi</taxon>
        <taxon>Dikarya</taxon>
        <taxon>Ascomycota</taxon>
        <taxon>Pezizomycotina</taxon>
        <taxon>Dothideomycetes</taxon>
        <taxon>Pleosporomycetidae</taxon>
        <taxon>Pleosporales</taxon>
        <taxon>Massarineae</taxon>
        <taxon>Lentitheciaceae</taxon>
        <taxon>Lentithecium</taxon>
    </lineage>
</organism>
<keyword evidence="4 10" id="KW-0547">Nucleotide-binding</keyword>
<dbReference type="InterPro" id="IPR001278">
    <property type="entry name" value="Arg-tRNA-ligase"/>
</dbReference>
<dbReference type="SUPFAM" id="SSF47323">
    <property type="entry name" value="Anticodon-binding domain of a subclass of class I aminoacyl-tRNA synthetases"/>
    <property type="match status" value="1"/>
</dbReference>
<dbReference type="SMART" id="SM00836">
    <property type="entry name" value="DALR_1"/>
    <property type="match status" value="1"/>
</dbReference>
<reference evidence="12" key="1">
    <citation type="journal article" date="2020" name="Stud. Mycol.">
        <title>101 Dothideomycetes genomes: a test case for predicting lifestyles and emergence of pathogens.</title>
        <authorList>
            <person name="Haridas S."/>
            <person name="Albert R."/>
            <person name="Binder M."/>
            <person name="Bloem J."/>
            <person name="Labutti K."/>
            <person name="Salamov A."/>
            <person name="Andreopoulos B."/>
            <person name="Baker S."/>
            <person name="Barry K."/>
            <person name="Bills G."/>
            <person name="Bluhm B."/>
            <person name="Cannon C."/>
            <person name="Castanera R."/>
            <person name="Culley D."/>
            <person name="Daum C."/>
            <person name="Ezra D."/>
            <person name="Gonzalez J."/>
            <person name="Henrissat B."/>
            <person name="Kuo A."/>
            <person name="Liang C."/>
            <person name="Lipzen A."/>
            <person name="Lutzoni F."/>
            <person name="Magnuson J."/>
            <person name="Mondo S."/>
            <person name="Nolan M."/>
            <person name="Ohm R."/>
            <person name="Pangilinan J."/>
            <person name="Park H.-J."/>
            <person name="Ramirez L."/>
            <person name="Alfaro M."/>
            <person name="Sun H."/>
            <person name="Tritt A."/>
            <person name="Yoshinaga Y."/>
            <person name="Zwiers L.-H."/>
            <person name="Turgeon B."/>
            <person name="Goodwin S."/>
            <person name="Spatafora J."/>
            <person name="Crous P."/>
            <person name="Grigoriev I."/>
        </authorList>
    </citation>
    <scope>NUCLEOTIDE SEQUENCE</scope>
    <source>
        <strain evidence="12">CBS 122367</strain>
    </source>
</reference>